<dbReference type="RefSeq" id="YP_010055058.1">
    <property type="nucleotide sequence ID" value="NC_054661.1"/>
</dbReference>
<dbReference type="EMBL" id="MH669004">
    <property type="protein sequence ID" value="AXQ61062.1"/>
    <property type="molecule type" value="Genomic_DNA"/>
</dbReference>
<organism evidence="2 3">
    <name type="scientific">Streptomyces phage Hank144</name>
    <dbReference type="NCBI Taxonomy" id="2301573"/>
    <lineage>
        <taxon>Viruses</taxon>
        <taxon>Duplodnaviria</taxon>
        <taxon>Heunggongvirae</taxon>
        <taxon>Uroviricota</taxon>
        <taxon>Caudoviricetes</taxon>
        <taxon>Arquatrovirinae</taxon>
        <taxon>Janusvirus</taxon>
        <taxon>Janusvirus hank144</taxon>
    </lineage>
</organism>
<keyword evidence="3" id="KW-1185">Reference proteome</keyword>
<dbReference type="Proteomes" id="UP000264086">
    <property type="component" value="Segment"/>
</dbReference>
<feature type="region of interest" description="Disordered" evidence="1">
    <location>
        <begin position="1"/>
        <end position="36"/>
    </location>
</feature>
<name>A0A385DQU5_9CAUD</name>
<proteinExistence type="predicted"/>
<evidence type="ECO:0000313" key="3">
    <source>
        <dbReference type="Proteomes" id="UP000264086"/>
    </source>
</evidence>
<evidence type="ECO:0000313" key="2">
    <source>
        <dbReference type="EMBL" id="AXQ61062.1"/>
    </source>
</evidence>
<feature type="compositionally biased region" description="Basic and acidic residues" evidence="1">
    <location>
        <begin position="12"/>
        <end position="32"/>
    </location>
</feature>
<dbReference type="InterPro" id="IPR057972">
    <property type="entry name" value="Terminase_7"/>
</dbReference>
<accession>A0A385DQU5</accession>
<gene>
    <name evidence="2" type="primary">6</name>
    <name evidence="2" type="ORF">SEA_HANK144_6</name>
</gene>
<dbReference type="KEGG" id="vg:64470982"/>
<dbReference type="GeneID" id="64470982"/>
<dbReference type="Pfam" id="PF25673">
    <property type="entry name" value="Terminase_7"/>
    <property type="match status" value="1"/>
</dbReference>
<reference evidence="2 3" key="1">
    <citation type="submission" date="2018-07" db="EMBL/GenBank/DDBJ databases">
        <authorList>
            <person name="Amani N.Z."/>
            <person name="Ambroziak M.E."/>
            <person name="Biju A."/>
            <person name="Bushnell W."/>
            <person name="Calia C.N."/>
            <person name="Chen Y.J."/>
            <person name="Hill L.T."/>
            <person name="Karpinska S."/>
            <person name="Martinez K.C."/>
            <person name="Medwid J.R."/>
            <person name="Nguyen C."/>
            <person name="Oliver A."/>
            <person name="Pham J.P."/>
            <person name="Ramsey M.R."/>
            <person name="Ravi S."/>
            <person name="Sardina J.R."/>
            <person name="Senecal S.L."/>
            <person name="Sheen J."/>
            <person name="Shende N.V."/>
            <person name="Shi C.Y."/>
            <person name="Stuart L.C."/>
            <person name="Vu L."/>
            <person name="Wang L.Q."/>
            <person name="West L.J."/>
            <person name="Westgaard A.C."/>
            <person name="Liu R.B."/>
            <person name="Pierce E.C."/>
            <person name="Mohan S."/>
            <person name="Pogliano J."/>
            <person name="Delesalle V.A."/>
            <person name="Garlena R.A."/>
            <person name="Russell D.A."/>
            <person name="Pope W.H."/>
            <person name="Jacobs-Sera D."/>
            <person name="Hatfull G.F."/>
        </authorList>
    </citation>
    <scope>NUCLEOTIDE SEQUENCE [LARGE SCALE GENOMIC DNA]</scope>
</reference>
<sequence length="145" mass="16442">MTVGVRGPVPNRESDLARPRSRKGSDEQETKKGMMRKVTVPRADPEWHPIAKQLYDSLKKSGQADFYQQSDWALAYALCDDLSHYKKSSKRSAQMAQTLYSALGNLLVTEGDRRRVRIELQEPEPETTSASVLAIADYKRELEVD</sequence>
<evidence type="ECO:0000256" key="1">
    <source>
        <dbReference type="SAM" id="MobiDB-lite"/>
    </source>
</evidence>
<protein>
    <submittedName>
        <fullName evidence="2">Uncharacterized protein</fullName>
    </submittedName>
</protein>